<dbReference type="GO" id="GO:0003677">
    <property type="term" value="F:DNA binding"/>
    <property type="evidence" value="ECO:0007669"/>
    <property type="project" value="InterPro"/>
</dbReference>
<proteinExistence type="inferred from homology"/>
<protein>
    <submittedName>
        <fullName evidence="2">Predicted transcriptional regulator</fullName>
    </submittedName>
</protein>
<dbReference type="Pfam" id="PF05443">
    <property type="entry name" value="ROS_MUCR"/>
    <property type="match status" value="1"/>
</dbReference>
<dbReference type="AlphaFoldDB" id="A0A1G8DNB7"/>
<dbReference type="Gene3D" id="1.10.10.1550">
    <property type="entry name" value="ROS/MUCR transcriptional regulator protein"/>
    <property type="match status" value="1"/>
</dbReference>
<dbReference type="InterPro" id="IPR008807">
    <property type="entry name" value="ROS_MUCR"/>
</dbReference>
<dbReference type="GO" id="GO:0008270">
    <property type="term" value="F:zinc ion binding"/>
    <property type="evidence" value="ECO:0007669"/>
    <property type="project" value="InterPro"/>
</dbReference>
<dbReference type="InterPro" id="IPR041920">
    <property type="entry name" value="ROS/MUCR_sf"/>
</dbReference>
<dbReference type="STRING" id="83401.SAMN05421742_10863"/>
<dbReference type="Proteomes" id="UP000217076">
    <property type="component" value="Unassembled WGS sequence"/>
</dbReference>
<dbReference type="GO" id="GO:0006355">
    <property type="term" value="P:regulation of DNA-templated transcription"/>
    <property type="evidence" value="ECO:0007669"/>
    <property type="project" value="InterPro"/>
</dbReference>
<dbReference type="EMBL" id="FNCV01000008">
    <property type="protein sequence ID" value="SDH59009.1"/>
    <property type="molecule type" value="Genomic_DNA"/>
</dbReference>
<dbReference type="RefSeq" id="WP_092620507.1">
    <property type="nucleotide sequence ID" value="NZ_FNCV01000008.1"/>
</dbReference>
<keyword evidence="3" id="KW-1185">Reference proteome</keyword>
<gene>
    <name evidence="2" type="ORF">SAMN05421742_10863</name>
</gene>
<comment type="similarity">
    <text evidence="1">Belongs to the ros/MucR family.</text>
</comment>
<sequence>MTDTINEKELMELTTEIVAAHVSNNTVQVGDLPGLIKEVHGTLAGLGRAEAEPERPQPAVPIKKSVTPDYIICLEDGKKLKMLKRHLKTAYNMTPEEYRERWGLPADYPMVAPNYALHRSNLAKQIGLGTKPRGGRGRG</sequence>
<dbReference type="OrthoDB" id="9809693at2"/>
<organism evidence="2 3">
    <name type="scientific">Roseospirillum parvum</name>
    <dbReference type="NCBI Taxonomy" id="83401"/>
    <lineage>
        <taxon>Bacteria</taxon>
        <taxon>Pseudomonadati</taxon>
        <taxon>Pseudomonadota</taxon>
        <taxon>Alphaproteobacteria</taxon>
        <taxon>Rhodospirillales</taxon>
        <taxon>Rhodospirillaceae</taxon>
        <taxon>Roseospirillum</taxon>
    </lineage>
</organism>
<reference evidence="3" key="1">
    <citation type="submission" date="2016-10" db="EMBL/GenBank/DDBJ databases">
        <authorList>
            <person name="Varghese N."/>
            <person name="Submissions S."/>
        </authorList>
    </citation>
    <scope>NUCLEOTIDE SEQUENCE [LARGE SCALE GENOMIC DNA]</scope>
    <source>
        <strain evidence="3">930I</strain>
    </source>
</reference>
<evidence type="ECO:0000313" key="2">
    <source>
        <dbReference type="EMBL" id="SDH59009.1"/>
    </source>
</evidence>
<evidence type="ECO:0000256" key="1">
    <source>
        <dbReference type="ARBA" id="ARBA00007031"/>
    </source>
</evidence>
<evidence type="ECO:0000313" key="3">
    <source>
        <dbReference type="Proteomes" id="UP000217076"/>
    </source>
</evidence>
<accession>A0A1G8DNB7</accession>
<name>A0A1G8DNB7_9PROT</name>